<proteinExistence type="predicted"/>
<dbReference type="AlphaFoldDB" id="A5DWR6"/>
<evidence type="ECO:0000313" key="4">
    <source>
        <dbReference type="Proteomes" id="UP000001996"/>
    </source>
</evidence>
<evidence type="ECO:0000256" key="1">
    <source>
        <dbReference type="SAM" id="MobiDB-lite"/>
    </source>
</evidence>
<feature type="compositionally biased region" description="Polar residues" evidence="1">
    <location>
        <begin position="1"/>
        <end position="19"/>
    </location>
</feature>
<dbReference type="PANTHER" id="PTHR10404:SF46">
    <property type="entry name" value="VACUOLAR PROTEIN SORTING-ASSOCIATED PROTEIN 70"/>
    <property type="match status" value="1"/>
</dbReference>
<keyword evidence="2" id="KW-0472">Membrane</keyword>
<dbReference type="InterPro" id="IPR039373">
    <property type="entry name" value="Peptidase_M28B"/>
</dbReference>
<dbReference type="GeneID" id="5234533"/>
<sequence length="1003" mass="115683">MPDSAASSNQETTLPTNTTIRKDEIDNPTFTLNTTPFTTYGSTNERGEQQSNLSTRAVKSNTTAQQSQNDDGGNNGDNDDNDLVPKVFPEYEQENTDALDETQYDETRYDETRLLIPNAQRRLLPGNHENGENEDEDDNLSRIVKLAKRPSFILICCLGILALIILNLTFLPRTSLARDYRRWYGIHLTKSDVKRNFLRMTGIGKIHDHVSNEEHLDHWLQNFTEINSKAKYNMIHYNNPELLSYVESSFKKFGFHTEQHFYDINVPNPKAASVSLKDSHNLVLYRCDILEPGFKTPAFYAWGAAGNVSAPYVYVNHGSLKDYVRLLNQSITLKGKIFIFQNVIGGPSNITIEEKFALAEYYGAVGVLTYTDFSRSEFIDSSTNKIDYAISRGASSRIIKIPTIPISKALVQPILTRGKAKPNIEFADWEFFPEFDPEHNLQLQMEMEMQNQSYYIGDGEETDASTNEQGSTPQKLGIVVGTLKGIINDADIIIGARRDSLTSENPLSGHAIMLEIMRNFQKLVKQGWKPLRNIKFISWDASHLDLVGLKSYIDDSKAFNLKRPVLSYINIDGDVIMGSHFLIDANPLFNHILRKTSKYIPIPRNLTRSNTGCVERDISVIYSEMLNYEHNNEYNGRYSLGDEFRALFAADDGNDNVNDNDGDGDGDDDDDFNDDFTTLHHLWKKQDQLHINNNLGWPVSSSEFGFFQQHLAAPVINVKFANDEKRDGGIYVPNSNFYSRKWLIEQSSDRRLHLHGALVKYVGLLAISLSEHEVADYHTHLYFKEIETYYKTLLTLEQEKISNTWADLIVPNYLIYRYSIFQDLDTDDPVTFKQIVDQFSELMNLTVYQSQIFDNWNDIVEDGLTRDYPWYRYYKKLQHFAQFKVSNYKLTHLERDLQLTDQDITYLSNKDPQSFSSRKELNFFDFKAIVNSLKDKAYYHYDSVIYGNPKFNVKEAESWYTNRTVKSTFTQLYEAIDNEDYELTVKWFVLIYEKLINIQYKMT</sequence>
<dbReference type="Gene3D" id="3.50.30.30">
    <property type="match status" value="2"/>
</dbReference>
<accession>A5DWR6</accession>
<feature type="compositionally biased region" description="Polar residues" evidence="1">
    <location>
        <begin position="40"/>
        <end position="68"/>
    </location>
</feature>
<feature type="compositionally biased region" description="Low complexity" evidence="1">
    <location>
        <begin position="27"/>
        <end position="39"/>
    </location>
</feature>
<dbReference type="PANTHER" id="PTHR10404">
    <property type="entry name" value="N-ACETYLATED-ALPHA-LINKED ACIDIC DIPEPTIDASE"/>
    <property type="match status" value="1"/>
</dbReference>
<dbReference type="STRING" id="379508.A5DWR6"/>
<evidence type="ECO:0000313" key="3">
    <source>
        <dbReference type="EMBL" id="EDK43624.1"/>
    </source>
</evidence>
<evidence type="ECO:0000256" key="2">
    <source>
        <dbReference type="SAM" id="Phobius"/>
    </source>
</evidence>
<dbReference type="InParanoid" id="A5DWR6"/>
<keyword evidence="2" id="KW-1133">Transmembrane helix</keyword>
<reference evidence="3 4" key="1">
    <citation type="journal article" date="2009" name="Nature">
        <title>Evolution of pathogenicity and sexual reproduction in eight Candida genomes.</title>
        <authorList>
            <person name="Butler G."/>
            <person name="Rasmussen M.D."/>
            <person name="Lin M.F."/>
            <person name="Santos M.A."/>
            <person name="Sakthikumar S."/>
            <person name="Munro C.A."/>
            <person name="Rheinbay E."/>
            <person name="Grabherr M."/>
            <person name="Forche A."/>
            <person name="Reedy J.L."/>
            <person name="Agrafioti I."/>
            <person name="Arnaud M.B."/>
            <person name="Bates S."/>
            <person name="Brown A.J."/>
            <person name="Brunke S."/>
            <person name="Costanzo M.C."/>
            <person name="Fitzpatrick D.A."/>
            <person name="de Groot P.W."/>
            <person name="Harris D."/>
            <person name="Hoyer L.L."/>
            <person name="Hube B."/>
            <person name="Klis F.M."/>
            <person name="Kodira C."/>
            <person name="Lennard N."/>
            <person name="Logue M.E."/>
            <person name="Martin R."/>
            <person name="Neiman A.M."/>
            <person name="Nikolaou E."/>
            <person name="Quail M.A."/>
            <person name="Quinn J."/>
            <person name="Santos M.C."/>
            <person name="Schmitzberger F.F."/>
            <person name="Sherlock G."/>
            <person name="Shah P."/>
            <person name="Silverstein K.A."/>
            <person name="Skrzypek M.S."/>
            <person name="Soll D."/>
            <person name="Staggs R."/>
            <person name="Stansfield I."/>
            <person name="Stumpf M.P."/>
            <person name="Sudbery P.E."/>
            <person name="Srikantha T."/>
            <person name="Zeng Q."/>
            <person name="Berman J."/>
            <person name="Berriman M."/>
            <person name="Heitman J."/>
            <person name="Gow N.A."/>
            <person name="Lorenz M.C."/>
            <person name="Birren B.W."/>
            <person name="Kellis M."/>
            <person name="Cuomo C.A."/>
        </authorList>
    </citation>
    <scope>NUCLEOTIDE SEQUENCE [LARGE SCALE GENOMIC DNA]</scope>
    <source>
        <strain evidence="4">ATCC 11503 / BCRC 21390 / CBS 2605 / JCM 1781 / NBRC 1676 / NRRL YB-4239</strain>
    </source>
</reference>
<keyword evidence="4" id="KW-1185">Reference proteome</keyword>
<organism evidence="3 4">
    <name type="scientific">Lodderomyces elongisporus (strain ATCC 11503 / CBS 2605 / JCM 1781 / NBRC 1676 / NRRL YB-4239)</name>
    <name type="common">Yeast</name>
    <name type="synonym">Saccharomyces elongisporus</name>
    <dbReference type="NCBI Taxonomy" id="379508"/>
    <lineage>
        <taxon>Eukaryota</taxon>
        <taxon>Fungi</taxon>
        <taxon>Dikarya</taxon>
        <taxon>Ascomycota</taxon>
        <taxon>Saccharomycotina</taxon>
        <taxon>Pichiomycetes</taxon>
        <taxon>Debaryomycetaceae</taxon>
        <taxon>Candida/Lodderomyces clade</taxon>
        <taxon>Lodderomyces</taxon>
    </lineage>
</organism>
<dbReference type="KEGG" id="lel:PVL30_001777"/>
<dbReference type="EMBL" id="CH981525">
    <property type="protein sequence ID" value="EDK43624.1"/>
    <property type="molecule type" value="Genomic_DNA"/>
</dbReference>
<dbReference type="HOGENOM" id="CLU_005688_2_0_1"/>
<keyword evidence="2" id="KW-0812">Transmembrane</keyword>
<dbReference type="OMA" id="YYSYDWL"/>
<dbReference type="InterPro" id="IPR046450">
    <property type="entry name" value="PA_dom_sf"/>
</dbReference>
<name>A5DWR6_LODEL</name>
<dbReference type="SUPFAM" id="SSF53187">
    <property type="entry name" value="Zn-dependent exopeptidases"/>
    <property type="match status" value="1"/>
</dbReference>
<evidence type="ECO:0008006" key="5">
    <source>
        <dbReference type="Google" id="ProtNLM"/>
    </source>
</evidence>
<dbReference type="eggNOG" id="KOG2195">
    <property type="taxonomic scope" value="Eukaryota"/>
</dbReference>
<dbReference type="VEuPathDB" id="FungiDB:LELG_01803"/>
<feature type="transmembrane region" description="Helical" evidence="2">
    <location>
        <begin position="152"/>
        <end position="171"/>
    </location>
</feature>
<dbReference type="OrthoDB" id="5841748at2759"/>
<gene>
    <name evidence="3" type="ORF">LELG_01803</name>
</gene>
<dbReference type="Proteomes" id="UP000001996">
    <property type="component" value="Unassembled WGS sequence"/>
</dbReference>
<dbReference type="Gene3D" id="3.40.630.10">
    <property type="entry name" value="Zn peptidases"/>
    <property type="match status" value="3"/>
</dbReference>
<feature type="region of interest" description="Disordered" evidence="1">
    <location>
        <begin position="1"/>
        <end position="85"/>
    </location>
</feature>
<dbReference type="SUPFAM" id="SSF52025">
    <property type="entry name" value="PA domain"/>
    <property type="match status" value="1"/>
</dbReference>
<protein>
    <recommendedName>
        <fullName evidence="5">Peptide hydrolase</fullName>
    </recommendedName>
</protein>
<dbReference type="GO" id="GO:0004180">
    <property type="term" value="F:carboxypeptidase activity"/>
    <property type="evidence" value="ECO:0007669"/>
    <property type="project" value="TreeGrafter"/>
</dbReference>